<dbReference type="InterPro" id="IPR004374">
    <property type="entry name" value="PrfB"/>
</dbReference>
<dbReference type="GO" id="GO:0016149">
    <property type="term" value="F:translation release factor activity, codon specific"/>
    <property type="evidence" value="ECO:0007669"/>
    <property type="project" value="InterPro"/>
</dbReference>
<dbReference type="PROSITE" id="PS00745">
    <property type="entry name" value="RF_PROK_I"/>
    <property type="match status" value="1"/>
</dbReference>
<dbReference type="Gene3D" id="1.20.58.410">
    <property type="entry name" value="Release factor"/>
    <property type="match status" value="1"/>
</dbReference>
<evidence type="ECO:0000256" key="2">
    <source>
        <dbReference type="ARBA" id="ARBA00022917"/>
    </source>
</evidence>
<dbReference type="HAMAP" id="MF_00094">
    <property type="entry name" value="Rel_fac_2"/>
    <property type="match status" value="1"/>
</dbReference>
<dbReference type="SMART" id="SM00937">
    <property type="entry name" value="PCRF"/>
    <property type="match status" value="1"/>
</dbReference>
<dbReference type="Gene3D" id="3.30.70.1660">
    <property type="match status" value="1"/>
</dbReference>
<reference evidence="5" key="1">
    <citation type="submission" date="2021-01" db="EMBL/GenBank/DDBJ databases">
        <authorList>
            <person name="Corre E."/>
            <person name="Pelletier E."/>
            <person name="Niang G."/>
            <person name="Scheremetjew M."/>
            <person name="Finn R."/>
            <person name="Kale V."/>
            <person name="Holt S."/>
            <person name="Cochrane G."/>
            <person name="Meng A."/>
            <person name="Brown T."/>
            <person name="Cohen L."/>
        </authorList>
    </citation>
    <scope>NUCLEOTIDE SEQUENCE</scope>
    <source>
        <strain evidence="5">CCMP3303</strain>
    </source>
</reference>
<feature type="region of interest" description="Disordered" evidence="3">
    <location>
        <begin position="138"/>
        <end position="157"/>
    </location>
</feature>
<sequence>MPLLAGLAASLHRWVYHGAVVSAFGVSPACRRSLTVERIPKVVKHPPSLHRHHQTSTSATFASSRCPGPLPSFHTDKNTPYPHYRSNSIFRLFATTIDTDLSDLRRTVSDAKDLTERNAASFPSMAVLENQVTDLERETSDPSFWDDPNSPRTKQVNDQLGRSNRLLARRKRWDELLGECNAALSLLDELREAGEDDEETIEMIMEECRAAADELLNDGKLYELESLLSGPFDDRPARLFLTAGAGGTEACDWVDMLMRMYTRHAEKMGYKATIEDKTAGDVVGYKSVEMLVEGQNAYGWLRGEKGAHRLVRLSPFNANNKRQTTFGGVDVMPVLGDEEVAEVDVPDRELEITTLRSGGKGGQNVNKVETGVRIKHIPTGINIKCTQERTQGTNREIAIKRVKAALLAIAQEQKVKEIKAIRGDAVEASWGAQIRNYVLQPYKMIKDQRTNWESSDAQGFLDGDLEDCIGELLRHRAKEEREVEDERNRQEQ</sequence>
<organism evidence="5">
    <name type="scientific">Minutocellus polymorphus</name>
    <dbReference type="NCBI Taxonomy" id="265543"/>
    <lineage>
        <taxon>Eukaryota</taxon>
        <taxon>Sar</taxon>
        <taxon>Stramenopiles</taxon>
        <taxon>Ochrophyta</taxon>
        <taxon>Bacillariophyta</taxon>
        <taxon>Mediophyceae</taxon>
        <taxon>Cymatosirophycidae</taxon>
        <taxon>Cymatosirales</taxon>
        <taxon>Cymatosiraceae</taxon>
        <taxon>Minutocellus</taxon>
    </lineage>
</organism>
<dbReference type="InterPro" id="IPR000352">
    <property type="entry name" value="Pep_chain_release_fac_I"/>
</dbReference>
<evidence type="ECO:0000256" key="3">
    <source>
        <dbReference type="SAM" id="MobiDB-lite"/>
    </source>
</evidence>
<feature type="domain" description="Prokaryotic-type class I peptide chain release factors" evidence="4">
    <location>
        <begin position="356"/>
        <end position="372"/>
    </location>
</feature>
<dbReference type="InterPro" id="IPR045853">
    <property type="entry name" value="Pep_chain_release_fac_I_sf"/>
</dbReference>
<evidence type="ECO:0000256" key="1">
    <source>
        <dbReference type="ARBA" id="ARBA00010835"/>
    </source>
</evidence>
<dbReference type="AlphaFoldDB" id="A0A7S0ALR4"/>
<dbReference type="Gene3D" id="3.30.160.20">
    <property type="match status" value="1"/>
</dbReference>
<gene>
    <name evidence="5" type="ORF">MPOL1434_LOCUS4352</name>
</gene>
<feature type="region of interest" description="Disordered" evidence="3">
    <location>
        <begin position="46"/>
        <end position="65"/>
    </location>
</feature>
<keyword evidence="2" id="KW-0648">Protein biosynthesis</keyword>
<name>A0A7S0ALR4_9STRA</name>
<dbReference type="GO" id="GO:0005737">
    <property type="term" value="C:cytoplasm"/>
    <property type="evidence" value="ECO:0007669"/>
    <property type="project" value="InterPro"/>
</dbReference>
<dbReference type="PANTHER" id="PTHR43116:SF3">
    <property type="entry name" value="CLASS I PEPTIDE CHAIN RELEASE FACTOR"/>
    <property type="match status" value="1"/>
</dbReference>
<dbReference type="InterPro" id="IPR005139">
    <property type="entry name" value="PCRF"/>
</dbReference>
<evidence type="ECO:0000259" key="4">
    <source>
        <dbReference type="PROSITE" id="PS00745"/>
    </source>
</evidence>
<accession>A0A7S0ALR4</accession>
<dbReference type="SUPFAM" id="SSF75620">
    <property type="entry name" value="Release factor"/>
    <property type="match status" value="1"/>
</dbReference>
<comment type="similarity">
    <text evidence="1">Belongs to the prokaryotic/mitochondrial release factor family.</text>
</comment>
<dbReference type="PANTHER" id="PTHR43116">
    <property type="entry name" value="PEPTIDE CHAIN RELEASE FACTOR 2"/>
    <property type="match status" value="1"/>
</dbReference>
<dbReference type="Pfam" id="PF03462">
    <property type="entry name" value="PCRF"/>
    <property type="match status" value="1"/>
</dbReference>
<dbReference type="EMBL" id="HBEJ01007392">
    <property type="protein sequence ID" value="CAD8367288.1"/>
    <property type="molecule type" value="Transcribed_RNA"/>
</dbReference>
<protein>
    <recommendedName>
        <fullName evidence="4">Prokaryotic-type class I peptide chain release factors domain-containing protein</fullName>
    </recommendedName>
</protein>
<evidence type="ECO:0000313" key="5">
    <source>
        <dbReference type="EMBL" id="CAD8367288.1"/>
    </source>
</evidence>
<proteinExistence type="inferred from homology"/>
<dbReference type="Pfam" id="PF00472">
    <property type="entry name" value="RF-1"/>
    <property type="match status" value="1"/>
</dbReference>